<keyword evidence="2" id="KW-1185">Reference proteome</keyword>
<proteinExistence type="predicted"/>
<evidence type="ECO:0000313" key="2">
    <source>
        <dbReference type="Proteomes" id="UP000106699"/>
    </source>
</evidence>
<organism evidence="1 2">
    <name type="scientific">lymphocystis disease virus-China</name>
    <dbReference type="NCBI Taxonomy" id="256729"/>
    <lineage>
        <taxon>Viruses</taxon>
        <taxon>Varidnaviria</taxon>
        <taxon>Bamfordvirae</taxon>
        <taxon>Nucleocytoviricota</taxon>
        <taxon>Megaviricetes</taxon>
        <taxon>Pimascovirales</taxon>
        <taxon>Pimascovirales incertae sedis</taxon>
        <taxon>Iridoviridae</taxon>
        <taxon>Alphairidovirinae</taxon>
        <taxon>Lymphocystivirus</taxon>
        <taxon>Lymphocystivirus paralichthys1</taxon>
        <taxon>Lymphocystis disease virus 2</taxon>
    </lineage>
</organism>
<dbReference type="Proteomes" id="UP000106699">
    <property type="component" value="Segment"/>
</dbReference>
<dbReference type="KEGG" id="vg:2979043"/>
<evidence type="ECO:0000313" key="1">
    <source>
        <dbReference type="EMBL" id="AAU10880.1"/>
    </source>
</evidence>
<dbReference type="RefSeq" id="YP_073541.1">
    <property type="nucleotide sequence ID" value="NC_005902.1"/>
</dbReference>
<sequence length="70" mass="8425">MFWIYINFSKCLFFGYIENCRIFILFSGKSKLMNRLFVFKKHRQQICNGCNSPSLKVFGFIFKFISHIIN</sequence>
<name>Q678H7_9VIRU</name>
<accession>Q678H7</accession>
<reference evidence="1 2" key="1">
    <citation type="journal article" date="2004" name="J. Virol.">
        <title>Complete genome sequence of lymphocystis disease virus isolated from China.</title>
        <authorList>
            <person name="Zhang Q.Y."/>
            <person name="Xiao F."/>
            <person name="Xie J."/>
            <person name="Li Z.Q."/>
            <person name="Gui J.F."/>
        </authorList>
    </citation>
    <scope>NUCLEOTIDE SEQUENCE [LARGE SCALE GENOMIC DNA]</scope>
</reference>
<protein>
    <submittedName>
        <fullName evidence="1">Uncharacterized protein</fullName>
    </submittedName>
</protein>
<dbReference type="EMBL" id="AY380826">
    <property type="protein sequence ID" value="AAU10880.1"/>
    <property type="molecule type" value="Genomic_DNA"/>
</dbReference>
<dbReference type="GeneID" id="2979043"/>